<evidence type="ECO:0000256" key="3">
    <source>
        <dbReference type="ARBA" id="ARBA00022737"/>
    </source>
</evidence>
<keyword evidence="3" id="KW-0677">Repeat</keyword>
<gene>
    <name evidence="8" type="primary">LOC106119275</name>
</gene>
<accession>A0AAJ6ZCF4</accession>
<dbReference type="GO" id="GO:0008061">
    <property type="term" value="F:chitin binding"/>
    <property type="evidence" value="ECO:0007669"/>
    <property type="project" value="UniProtKB-KW"/>
</dbReference>
<dbReference type="SMART" id="SM00494">
    <property type="entry name" value="ChtBD2"/>
    <property type="match status" value="2"/>
</dbReference>
<dbReference type="KEGG" id="pxu:106119275"/>
<dbReference type="InterPro" id="IPR036508">
    <property type="entry name" value="Chitin-bd_dom_sf"/>
</dbReference>
<dbReference type="SUPFAM" id="SSF57625">
    <property type="entry name" value="Invertebrate chitin-binding proteins"/>
    <property type="match status" value="2"/>
</dbReference>
<proteinExistence type="predicted"/>
<evidence type="ECO:0000259" key="7">
    <source>
        <dbReference type="PROSITE" id="PS50940"/>
    </source>
</evidence>
<evidence type="ECO:0000256" key="2">
    <source>
        <dbReference type="ARBA" id="ARBA00022729"/>
    </source>
</evidence>
<dbReference type="PROSITE" id="PS50940">
    <property type="entry name" value="CHIT_BIND_II"/>
    <property type="match status" value="2"/>
</dbReference>
<feature type="domain" description="Chitin-binding type-2" evidence="7">
    <location>
        <begin position="123"/>
        <end position="181"/>
    </location>
</feature>
<dbReference type="Pfam" id="PF01607">
    <property type="entry name" value="CBM_14"/>
    <property type="match status" value="2"/>
</dbReference>
<keyword evidence="2 6" id="KW-0732">Signal</keyword>
<dbReference type="GO" id="GO:0005576">
    <property type="term" value="C:extracellular region"/>
    <property type="evidence" value="ECO:0007669"/>
    <property type="project" value="InterPro"/>
</dbReference>
<sequence length="185" mass="21606">MEVLSAIVFLVVATAANGFNFCPKIQEVDWEIELLLPHWECNKFYQCTHGKPVEMVCPKGLYFSIIKNKCDWRYLVKCGDRVVLDKPDLEIELEIPKTTESPEKNNTIIEPQKPELPEIELLPNGCPVDPEVHWLLPNEKFCNLFYYCVDGERELSRCPFWLHFNRKLQVCDWPRNSGCIEVFAE</sequence>
<name>A0AAJ6ZCF4_PAPXU</name>
<reference evidence="8" key="1">
    <citation type="submission" date="2025-08" db="UniProtKB">
        <authorList>
            <consortium name="RefSeq"/>
        </authorList>
    </citation>
    <scope>IDENTIFICATION</scope>
</reference>
<evidence type="ECO:0000313" key="8">
    <source>
        <dbReference type="RefSeq" id="XP_013169644.1"/>
    </source>
</evidence>
<dbReference type="PANTHER" id="PTHR23301:SF0">
    <property type="entry name" value="CHITIN-BINDING TYPE-2 DOMAIN-CONTAINING PROTEIN-RELATED"/>
    <property type="match status" value="1"/>
</dbReference>
<evidence type="ECO:0000256" key="6">
    <source>
        <dbReference type="SAM" id="SignalP"/>
    </source>
</evidence>
<keyword evidence="1" id="KW-0147">Chitin-binding</keyword>
<keyword evidence="5" id="KW-0325">Glycoprotein</keyword>
<keyword evidence="4" id="KW-1015">Disulfide bond</keyword>
<dbReference type="Gene3D" id="2.170.140.10">
    <property type="entry name" value="Chitin binding domain"/>
    <property type="match status" value="2"/>
</dbReference>
<dbReference type="PANTHER" id="PTHR23301">
    <property type="entry name" value="CHITIN BINDING PERITROPHIN-A"/>
    <property type="match status" value="1"/>
</dbReference>
<evidence type="ECO:0000256" key="5">
    <source>
        <dbReference type="ARBA" id="ARBA00023180"/>
    </source>
</evidence>
<evidence type="ECO:0000256" key="1">
    <source>
        <dbReference type="ARBA" id="ARBA00022669"/>
    </source>
</evidence>
<dbReference type="Proteomes" id="UP000694872">
    <property type="component" value="Unplaced"/>
</dbReference>
<dbReference type="AlphaFoldDB" id="A0AAJ6ZCF4"/>
<feature type="domain" description="Chitin-binding type-2" evidence="7">
    <location>
        <begin position="19"/>
        <end position="80"/>
    </location>
</feature>
<protein>
    <submittedName>
        <fullName evidence="8">Peritrophin-1-like</fullName>
    </submittedName>
</protein>
<dbReference type="InterPro" id="IPR002557">
    <property type="entry name" value="Chitin-bd_dom"/>
</dbReference>
<evidence type="ECO:0000256" key="4">
    <source>
        <dbReference type="ARBA" id="ARBA00023157"/>
    </source>
</evidence>
<dbReference type="RefSeq" id="XP_013169644.1">
    <property type="nucleotide sequence ID" value="XM_013314190.1"/>
</dbReference>
<dbReference type="GeneID" id="106119275"/>
<feature type="signal peptide" evidence="6">
    <location>
        <begin position="1"/>
        <end position="18"/>
    </location>
</feature>
<feature type="chain" id="PRO_5042586703" evidence="6">
    <location>
        <begin position="19"/>
        <end position="185"/>
    </location>
</feature>
<dbReference type="InterPro" id="IPR051940">
    <property type="entry name" value="Chitin_bind-dev_reg"/>
</dbReference>
<organism evidence="8">
    <name type="scientific">Papilio xuthus</name>
    <name type="common">Asian swallowtail butterfly</name>
    <dbReference type="NCBI Taxonomy" id="66420"/>
    <lineage>
        <taxon>Eukaryota</taxon>
        <taxon>Metazoa</taxon>
        <taxon>Ecdysozoa</taxon>
        <taxon>Arthropoda</taxon>
        <taxon>Hexapoda</taxon>
        <taxon>Insecta</taxon>
        <taxon>Pterygota</taxon>
        <taxon>Neoptera</taxon>
        <taxon>Endopterygota</taxon>
        <taxon>Lepidoptera</taxon>
        <taxon>Glossata</taxon>
        <taxon>Ditrysia</taxon>
        <taxon>Papilionoidea</taxon>
        <taxon>Papilionidae</taxon>
        <taxon>Papilioninae</taxon>
        <taxon>Papilio</taxon>
    </lineage>
</organism>